<dbReference type="KEGG" id="aagg:ETAA8_24360"/>
<evidence type="ECO:0000256" key="1">
    <source>
        <dbReference type="ARBA" id="ARBA00022722"/>
    </source>
</evidence>
<dbReference type="GO" id="GO:0003723">
    <property type="term" value="F:RNA binding"/>
    <property type="evidence" value="ECO:0007669"/>
    <property type="project" value="InterPro"/>
</dbReference>
<keyword evidence="3" id="KW-0472">Membrane</keyword>
<accession>A0A517YAV1</accession>
<dbReference type="AlphaFoldDB" id="A0A517YAV1"/>
<protein>
    <submittedName>
        <fullName evidence="4">Guanyl-specific ribonuclease Sa</fullName>
        <ecNumber evidence="4">3.1.27.3</ecNumber>
    </submittedName>
</protein>
<keyword evidence="3" id="KW-0812">Transmembrane</keyword>
<dbReference type="SUPFAM" id="SSF53933">
    <property type="entry name" value="Microbial ribonucleases"/>
    <property type="match status" value="1"/>
</dbReference>
<dbReference type="GO" id="GO:0016787">
    <property type="term" value="F:hydrolase activity"/>
    <property type="evidence" value="ECO:0007669"/>
    <property type="project" value="UniProtKB-KW"/>
</dbReference>
<evidence type="ECO:0000256" key="2">
    <source>
        <dbReference type="ARBA" id="ARBA00022801"/>
    </source>
</evidence>
<evidence type="ECO:0000313" key="4">
    <source>
        <dbReference type="EMBL" id="QDU27349.1"/>
    </source>
</evidence>
<reference evidence="4 5" key="1">
    <citation type="submission" date="2019-02" db="EMBL/GenBank/DDBJ databases">
        <title>Deep-cultivation of Planctomycetes and their phenomic and genomic characterization uncovers novel biology.</title>
        <authorList>
            <person name="Wiegand S."/>
            <person name="Jogler M."/>
            <person name="Boedeker C."/>
            <person name="Pinto D."/>
            <person name="Vollmers J."/>
            <person name="Rivas-Marin E."/>
            <person name="Kohn T."/>
            <person name="Peeters S.H."/>
            <person name="Heuer A."/>
            <person name="Rast P."/>
            <person name="Oberbeckmann S."/>
            <person name="Bunk B."/>
            <person name="Jeske O."/>
            <person name="Meyerdierks A."/>
            <person name="Storesund J.E."/>
            <person name="Kallscheuer N."/>
            <person name="Luecker S."/>
            <person name="Lage O.M."/>
            <person name="Pohl T."/>
            <person name="Merkel B.J."/>
            <person name="Hornburger P."/>
            <person name="Mueller R.-W."/>
            <person name="Bruemmer F."/>
            <person name="Labrenz M."/>
            <person name="Spormann A.M."/>
            <person name="Op den Camp H."/>
            <person name="Overmann J."/>
            <person name="Amann R."/>
            <person name="Jetten M.S.M."/>
            <person name="Mascher T."/>
            <person name="Medema M.H."/>
            <person name="Devos D.P."/>
            <person name="Kaster A.-K."/>
            <person name="Ovreas L."/>
            <person name="Rohde M."/>
            <person name="Galperin M.Y."/>
            <person name="Jogler C."/>
        </authorList>
    </citation>
    <scope>NUCLEOTIDE SEQUENCE [LARGE SCALE GENOMIC DNA]</scope>
    <source>
        <strain evidence="4 5">ETA_A8</strain>
    </source>
</reference>
<dbReference type="InterPro" id="IPR016191">
    <property type="entry name" value="Ribonuclease/ribotoxin"/>
</dbReference>
<proteinExistence type="predicted"/>
<dbReference type="RefSeq" id="WP_145088197.1">
    <property type="nucleotide sequence ID" value="NZ_CP036274.1"/>
</dbReference>
<evidence type="ECO:0000313" key="5">
    <source>
        <dbReference type="Proteomes" id="UP000315017"/>
    </source>
</evidence>
<keyword evidence="5" id="KW-1185">Reference proteome</keyword>
<dbReference type="Gene3D" id="3.10.450.30">
    <property type="entry name" value="Microbial ribonucleases"/>
    <property type="match status" value="1"/>
</dbReference>
<dbReference type="EC" id="3.1.27.3" evidence="4"/>
<sequence length="198" mass="21921">MKSSLPGSQPRPTAGASSKLIRLIVSLCVVAAFIYFSRERAKQVDPAAEQTPAAQTGDPEVVVLPAKKLTTKSADLPAESTVDRAPSQPAVKTLIKNVVIRNQDGSVIYRGNIDLSETLARIERRDYGSHVNDGSVFQNREKRLPKQPSGYYHEWVHPTPKQRGPGPQRIVTGEQGELYYTPDHYETFERLDQPAGKK</sequence>
<keyword evidence="3" id="KW-1133">Transmembrane helix</keyword>
<evidence type="ECO:0000256" key="3">
    <source>
        <dbReference type="SAM" id="Phobius"/>
    </source>
</evidence>
<keyword evidence="1" id="KW-0540">Nuclease</keyword>
<organism evidence="4 5">
    <name type="scientific">Anatilimnocola aggregata</name>
    <dbReference type="NCBI Taxonomy" id="2528021"/>
    <lineage>
        <taxon>Bacteria</taxon>
        <taxon>Pseudomonadati</taxon>
        <taxon>Planctomycetota</taxon>
        <taxon>Planctomycetia</taxon>
        <taxon>Pirellulales</taxon>
        <taxon>Pirellulaceae</taxon>
        <taxon>Anatilimnocola</taxon>
    </lineage>
</organism>
<dbReference type="InterPro" id="IPR000026">
    <property type="entry name" value="N1-like"/>
</dbReference>
<dbReference type="OrthoDB" id="9803442at2"/>
<dbReference type="EMBL" id="CP036274">
    <property type="protein sequence ID" value="QDU27349.1"/>
    <property type="molecule type" value="Genomic_DNA"/>
</dbReference>
<gene>
    <name evidence="4" type="primary">rnaSA</name>
    <name evidence="4" type="ORF">ETAA8_24360</name>
</gene>
<feature type="transmembrane region" description="Helical" evidence="3">
    <location>
        <begin position="20"/>
        <end position="36"/>
    </location>
</feature>
<dbReference type="Pfam" id="PF00545">
    <property type="entry name" value="Ribonuclease"/>
    <property type="match status" value="1"/>
</dbReference>
<dbReference type="Proteomes" id="UP000315017">
    <property type="component" value="Chromosome"/>
</dbReference>
<name>A0A517YAV1_9BACT</name>
<dbReference type="GO" id="GO:0004521">
    <property type="term" value="F:RNA endonuclease activity"/>
    <property type="evidence" value="ECO:0007669"/>
    <property type="project" value="InterPro"/>
</dbReference>
<keyword evidence="2 4" id="KW-0378">Hydrolase</keyword>